<accession>A0A5J4YQ57</accession>
<feature type="compositionally biased region" description="Basic and acidic residues" evidence="1">
    <location>
        <begin position="165"/>
        <end position="181"/>
    </location>
</feature>
<comment type="caution">
    <text evidence="2">The sequence shown here is derived from an EMBL/GenBank/DDBJ whole genome shotgun (WGS) entry which is preliminary data.</text>
</comment>
<feature type="compositionally biased region" description="Polar residues" evidence="1">
    <location>
        <begin position="123"/>
        <end position="135"/>
    </location>
</feature>
<dbReference type="AlphaFoldDB" id="A0A5J4YQ57"/>
<proteinExistence type="predicted"/>
<feature type="region of interest" description="Disordered" evidence="1">
    <location>
        <begin position="1"/>
        <end position="224"/>
    </location>
</feature>
<gene>
    <name evidence="2" type="ORF">FVE85_8893</name>
</gene>
<sequence length="224" mass="24179">MARPRAAEARRVAALDAQTEKKDRARIDKIEQRKQTRDVALKQRRLQVPRLPSDSSEQEGNESGGDSGGDGDLNGNDQERGAMRQAHVLEQRTYADADGDGVITTTVKALGSRGVAEPIPVLTSDSSEESVTTLPQRAKGAHTRGTAQGEDNAVASEIQASVATEKSKHETGHARGPEKRSRPNSRNRFRSLSKHKTKGKGKATLSKGAGRPRTNAVRKSSGRR</sequence>
<name>A0A5J4YQ57_PORPP</name>
<evidence type="ECO:0000313" key="3">
    <source>
        <dbReference type="Proteomes" id="UP000324585"/>
    </source>
</evidence>
<feature type="compositionally biased region" description="Basic and acidic residues" evidence="1">
    <location>
        <begin position="77"/>
        <end position="95"/>
    </location>
</feature>
<evidence type="ECO:0000256" key="1">
    <source>
        <dbReference type="SAM" id="MobiDB-lite"/>
    </source>
</evidence>
<organism evidence="2 3">
    <name type="scientific">Porphyridium purpureum</name>
    <name type="common">Red alga</name>
    <name type="synonym">Porphyridium cruentum</name>
    <dbReference type="NCBI Taxonomy" id="35688"/>
    <lineage>
        <taxon>Eukaryota</taxon>
        <taxon>Rhodophyta</taxon>
        <taxon>Bangiophyceae</taxon>
        <taxon>Porphyridiales</taxon>
        <taxon>Porphyridiaceae</taxon>
        <taxon>Porphyridium</taxon>
    </lineage>
</organism>
<feature type="compositionally biased region" description="Basic residues" evidence="1">
    <location>
        <begin position="182"/>
        <end position="201"/>
    </location>
</feature>
<evidence type="ECO:0000313" key="2">
    <source>
        <dbReference type="EMBL" id="KAA8493448.1"/>
    </source>
</evidence>
<feature type="compositionally biased region" description="Gly residues" evidence="1">
    <location>
        <begin position="62"/>
        <end position="72"/>
    </location>
</feature>
<reference evidence="3" key="1">
    <citation type="journal article" date="2019" name="Nat. Commun.">
        <title>Expansion of phycobilisome linker gene families in mesophilic red algae.</title>
        <authorList>
            <person name="Lee J."/>
            <person name="Kim D."/>
            <person name="Bhattacharya D."/>
            <person name="Yoon H.S."/>
        </authorList>
    </citation>
    <scope>NUCLEOTIDE SEQUENCE [LARGE SCALE GENOMIC DNA]</scope>
    <source>
        <strain evidence="3">CCMP 1328</strain>
    </source>
</reference>
<keyword evidence="3" id="KW-1185">Reference proteome</keyword>
<feature type="compositionally biased region" description="Basic and acidic residues" evidence="1">
    <location>
        <begin position="1"/>
        <end position="41"/>
    </location>
</feature>
<dbReference type="EMBL" id="VRMN01000007">
    <property type="protein sequence ID" value="KAA8493448.1"/>
    <property type="molecule type" value="Genomic_DNA"/>
</dbReference>
<dbReference type="Proteomes" id="UP000324585">
    <property type="component" value="Unassembled WGS sequence"/>
</dbReference>
<protein>
    <submittedName>
        <fullName evidence="2">Uncharacterized protein</fullName>
    </submittedName>
</protein>